<evidence type="ECO:0000256" key="2">
    <source>
        <dbReference type="SAM" id="SignalP"/>
    </source>
</evidence>
<reference evidence="3 4" key="1">
    <citation type="submission" date="2014-08" db="EMBL/GenBank/DDBJ databases">
        <title>Complete genome sequence of Corynebacterium deserti GIMN1.010 (=DSM 45689), isolated from desert sand in western China.</title>
        <authorList>
            <person name="Ruckert C."/>
            <person name="Albersmeier A."/>
            <person name="Kalinowski J."/>
        </authorList>
    </citation>
    <scope>NUCLEOTIDE SEQUENCE [LARGE SCALE GENOMIC DNA]</scope>
    <source>
        <strain evidence="3 4">GIMN1.010</strain>
    </source>
</reference>
<feature type="transmembrane region" description="Helical" evidence="1">
    <location>
        <begin position="62"/>
        <end position="84"/>
    </location>
</feature>
<protein>
    <submittedName>
        <fullName evidence="3">Putative secreted protein</fullName>
    </submittedName>
</protein>
<accession>A0A0M4CDB9</accession>
<keyword evidence="1" id="KW-0812">Transmembrane</keyword>
<dbReference type="Proteomes" id="UP000068067">
    <property type="component" value="Chromosome"/>
</dbReference>
<dbReference type="KEGG" id="cdx:CDES_05205"/>
<name>A0A0M4CDB9_9CORY</name>
<dbReference type="PATRIC" id="fig|931089.4.peg.1059"/>
<gene>
    <name evidence="3" type="ORF">CDES_05205</name>
</gene>
<dbReference type="RefSeq" id="WP_053544546.1">
    <property type="nucleotide sequence ID" value="NZ_CP009220.1"/>
</dbReference>
<dbReference type="EMBL" id="CP009220">
    <property type="protein sequence ID" value="ALC05478.1"/>
    <property type="molecule type" value="Genomic_DNA"/>
</dbReference>
<dbReference type="STRING" id="931089.CDES_05205"/>
<evidence type="ECO:0000313" key="4">
    <source>
        <dbReference type="Proteomes" id="UP000068067"/>
    </source>
</evidence>
<keyword evidence="4" id="KW-1185">Reference proteome</keyword>
<evidence type="ECO:0000256" key="1">
    <source>
        <dbReference type="SAM" id="Phobius"/>
    </source>
</evidence>
<dbReference type="AlphaFoldDB" id="A0A0M4CDB9"/>
<sequence length="86" mass="8874">MKKRLLTTAMARATPALATALTTTMMMIAPQAGAQEVASSALMSVQGSIESAQWTQQLPETIAGPLSLLFMAPVLLSTAIVIGLGT</sequence>
<evidence type="ECO:0000313" key="3">
    <source>
        <dbReference type="EMBL" id="ALC05478.1"/>
    </source>
</evidence>
<proteinExistence type="predicted"/>
<feature type="chain" id="PRO_5005791398" evidence="2">
    <location>
        <begin position="35"/>
        <end position="86"/>
    </location>
</feature>
<keyword evidence="1" id="KW-0472">Membrane</keyword>
<feature type="signal peptide" evidence="2">
    <location>
        <begin position="1"/>
        <end position="34"/>
    </location>
</feature>
<keyword evidence="1" id="KW-1133">Transmembrane helix</keyword>
<organism evidence="3 4">
    <name type="scientific">Corynebacterium deserti GIMN1.010</name>
    <dbReference type="NCBI Taxonomy" id="931089"/>
    <lineage>
        <taxon>Bacteria</taxon>
        <taxon>Bacillati</taxon>
        <taxon>Actinomycetota</taxon>
        <taxon>Actinomycetes</taxon>
        <taxon>Mycobacteriales</taxon>
        <taxon>Corynebacteriaceae</taxon>
        <taxon>Corynebacterium</taxon>
    </lineage>
</organism>
<keyword evidence="2" id="KW-0732">Signal</keyword>